<dbReference type="Proteomes" id="UP000001635">
    <property type="component" value="Chromosome"/>
</dbReference>
<evidence type="ECO:0000313" key="1">
    <source>
        <dbReference type="EMBL" id="AEL26724.1"/>
    </source>
</evidence>
<gene>
    <name evidence="1" type="ordered locus">Cycma_2996</name>
</gene>
<organism evidence="1 2">
    <name type="scientific">Cyclobacterium marinum (strain ATCC 25205 / DSM 745 / LMG 13164 / NCIMB 1802)</name>
    <name type="common">Flectobacillus marinus</name>
    <dbReference type="NCBI Taxonomy" id="880070"/>
    <lineage>
        <taxon>Bacteria</taxon>
        <taxon>Pseudomonadati</taxon>
        <taxon>Bacteroidota</taxon>
        <taxon>Cytophagia</taxon>
        <taxon>Cytophagales</taxon>
        <taxon>Cyclobacteriaceae</taxon>
        <taxon>Cyclobacterium</taxon>
    </lineage>
</organism>
<proteinExistence type="predicted"/>
<keyword evidence="2" id="KW-1185">Reference proteome</keyword>
<dbReference type="HOGENOM" id="CLU_3250333_0_0_10"/>
<protein>
    <submittedName>
        <fullName evidence="1">Uncharacterized protein</fullName>
    </submittedName>
</protein>
<accession>G0J540</accession>
<dbReference type="EMBL" id="CP002955">
    <property type="protein sequence ID" value="AEL26724.1"/>
    <property type="molecule type" value="Genomic_DNA"/>
</dbReference>
<dbReference type="KEGG" id="cmr:Cycma_2996"/>
<evidence type="ECO:0000313" key="2">
    <source>
        <dbReference type="Proteomes" id="UP000001635"/>
    </source>
</evidence>
<dbReference type="AlphaFoldDB" id="G0J540"/>
<reference evidence="2" key="1">
    <citation type="submission" date="2011-07" db="EMBL/GenBank/DDBJ databases">
        <title>The complete genome of Cyclobacterium marinum DSM 745.</title>
        <authorList>
            <person name="Lucas S."/>
            <person name="Han J."/>
            <person name="Lapidus A."/>
            <person name="Bruce D."/>
            <person name="Goodwin L."/>
            <person name="Pitluck S."/>
            <person name="Peters L."/>
            <person name="Kyrpides N."/>
            <person name="Mavromatis K."/>
            <person name="Ivanova N."/>
            <person name="Ovchinnikova G."/>
            <person name="Chertkov O."/>
            <person name="Detter J.C."/>
            <person name="Tapia R."/>
            <person name="Han C."/>
            <person name="Land M."/>
            <person name="Hauser L."/>
            <person name="Markowitz V."/>
            <person name="Cheng J.-F."/>
            <person name="Hugenholtz P."/>
            <person name="Woyke T."/>
            <person name="Wu D."/>
            <person name="Tindall B."/>
            <person name="Schuetze A."/>
            <person name="Brambilla E."/>
            <person name="Klenk H.-P."/>
            <person name="Eisen J.A."/>
        </authorList>
    </citation>
    <scope>NUCLEOTIDE SEQUENCE [LARGE SCALE GENOMIC DNA]</scope>
    <source>
        <strain evidence="2">ATCC 25205 / DSM 745 / LMG 13164 / NCIMB 1802</strain>
    </source>
</reference>
<sequence length="42" mass="4995">MVIFPNRYAKEKKEREKRKIEPNTILAPIDQSVLHLLNKGYI</sequence>
<name>G0J540_CYCMS</name>